<reference evidence="2" key="1">
    <citation type="submission" date="2022-07" db="EMBL/GenBank/DDBJ databases">
        <title>Phylogenomic reconstructions and comparative analyses of Kickxellomycotina fungi.</title>
        <authorList>
            <person name="Reynolds N.K."/>
            <person name="Stajich J.E."/>
            <person name="Barry K."/>
            <person name="Grigoriev I.V."/>
            <person name="Crous P."/>
            <person name="Smith M.E."/>
        </authorList>
    </citation>
    <scope>NUCLEOTIDE SEQUENCE</scope>
    <source>
        <strain evidence="2">NBRC 105413</strain>
    </source>
</reference>
<feature type="region of interest" description="Disordered" evidence="1">
    <location>
        <begin position="103"/>
        <end position="203"/>
    </location>
</feature>
<keyword evidence="3" id="KW-1185">Reference proteome</keyword>
<feature type="compositionally biased region" description="Polar residues" evidence="1">
    <location>
        <begin position="165"/>
        <end position="176"/>
    </location>
</feature>
<protein>
    <submittedName>
        <fullName evidence="2">Uncharacterized protein</fullName>
    </submittedName>
</protein>
<accession>A0A9W8CMY3</accession>
<name>A0A9W8CMY3_9FUNG</name>
<organism evidence="2 3">
    <name type="scientific">Coemansia asiatica</name>
    <dbReference type="NCBI Taxonomy" id="1052880"/>
    <lineage>
        <taxon>Eukaryota</taxon>
        <taxon>Fungi</taxon>
        <taxon>Fungi incertae sedis</taxon>
        <taxon>Zoopagomycota</taxon>
        <taxon>Kickxellomycotina</taxon>
        <taxon>Kickxellomycetes</taxon>
        <taxon>Kickxellales</taxon>
        <taxon>Kickxellaceae</taxon>
        <taxon>Coemansia</taxon>
    </lineage>
</organism>
<sequence>MLPEHLSVEIDASRVRRILRKLLSKLSDIEEEVTLRPSVYRASSISGAASLDTATFFCKSTRSGGLKDHEVHAATDSAYGAPPVDPFEHLRCLPRMHKRPRYTYRRRSGFRSSESGNSSDGSDSSAISIGSKRKAGAQGGSSLSTNRSSSSSSSRSEQRQLTRSASLGSISDSETAARQDPALWLTTPRKRPRHRAPSSNSAASMVTAAKTLLHETQAKPFAQRLERLISKKPMQPVNASKAKGLQSLMVHLGETLWLGRISTPQDPGASTRVLPLKVCSAFQLGEAIACSDGSSDLDYIDEIYSAVPPFITRFVLWQHAVVLCYLRTPAYADVLAESLWQVGAFSQQEWLIGARLARLKTTADLVSPENVAPLHLRAIDIGSESRFIRAMLGRLADEHRKSVTDCAADAHTLATQSLWYQFVPAKTASDKASASSADVSSGDESDFEADRYCGKEHRHAQQSHMDAAVPSRYAKWVARIGDPKQSAFILAEALDQALLFISRHSVDRADQYVGYGDLDDDDNAVDKRIVVALRQAVDAVRSICSLLYTKLSCAASDTQSLWENLDMAVAGGLWRSINSLAAFVAGNAKSLKASGSAIPSVWMDIEQETLAVCTTYRFGLALLALRHLRICTLGVMADSELSWQVTRAKTELTRMARAELRRICDAANNALEHNLSSGSKSRRSKLAAHFSSLFASAFSTSTRQQPDSPLGLLVLDNVVLPLAVAGASPELFLEIARLVGETLRCAKVAMAIVDLVVPRFDAIWDHHTECRSWQMDWNRLQTAWGAKAKAKAKSKAKANANISAVQQANGSEETMTAWVAKTCSEQDSAQNNNPVQRALANGNNCCGSYLPSNQGRQDEKSRPQVLQQLVDLADEFERRRLERASLLPAQSSRRAAKTGDGAWASSGSACLSEKAGVSKVKEDELGLVFLGNRRRSRTKQ</sequence>
<gene>
    <name evidence="2" type="ORF">LPJ64_000392</name>
</gene>
<evidence type="ECO:0000313" key="3">
    <source>
        <dbReference type="Proteomes" id="UP001145021"/>
    </source>
</evidence>
<dbReference type="AlphaFoldDB" id="A0A9W8CMY3"/>
<feature type="region of interest" description="Disordered" evidence="1">
    <location>
        <begin position="889"/>
        <end position="917"/>
    </location>
</feature>
<evidence type="ECO:0000256" key="1">
    <source>
        <dbReference type="SAM" id="MobiDB-lite"/>
    </source>
</evidence>
<proteinExistence type="predicted"/>
<evidence type="ECO:0000313" key="2">
    <source>
        <dbReference type="EMBL" id="KAJ1648339.1"/>
    </source>
</evidence>
<dbReference type="Proteomes" id="UP001145021">
    <property type="component" value="Unassembled WGS sequence"/>
</dbReference>
<comment type="caution">
    <text evidence="2">The sequence shown here is derived from an EMBL/GenBank/DDBJ whole genome shotgun (WGS) entry which is preliminary data.</text>
</comment>
<dbReference type="EMBL" id="JANBOH010000007">
    <property type="protein sequence ID" value="KAJ1648339.1"/>
    <property type="molecule type" value="Genomic_DNA"/>
</dbReference>
<feature type="compositionally biased region" description="Low complexity" evidence="1">
    <location>
        <begin position="110"/>
        <end position="130"/>
    </location>
</feature>
<feature type="compositionally biased region" description="Low complexity" evidence="1">
    <location>
        <begin position="141"/>
        <end position="164"/>
    </location>
</feature>